<comment type="caution">
    <text evidence="2">The sequence shown here is derived from an EMBL/GenBank/DDBJ whole genome shotgun (WGS) entry which is preliminary data.</text>
</comment>
<feature type="domain" description="Transposase IS204/IS1001/IS1096/IS1165 DDE" evidence="1">
    <location>
        <begin position="185"/>
        <end position="265"/>
    </location>
</feature>
<dbReference type="RefSeq" id="WP_302050435.1">
    <property type="nucleotide sequence ID" value="NZ_JAMJEV010000057.1"/>
</dbReference>
<keyword evidence="3" id="KW-1185">Reference proteome</keyword>
<dbReference type="Pfam" id="PF01610">
    <property type="entry name" value="DDE_Tnp_ISL3"/>
    <property type="match status" value="1"/>
</dbReference>
<dbReference type="InterPro" id="IPR047951">
    <property type="entry name" value="Transpos_ISL3"/>
</dbReference>
<reference evidence="2" key="1">
    <citation type="submission" date="2022-05" db="EMBL/GenBank/DDBJ databases">
        <title>Expanded diversity of anoxic marine methylotrophy in a Black Sea sulfate reducing microorganism.</title>
        <authorList>
            <person name="Fischer P.Q."/>
            <person name="Stams A.J.M."/>
            <person name="Villanueva L."/>
            <person name="Sousa D.Z."/>
        </authorList>
    </citation>
    <scope>NUCLEOTIDE SEQUENCE</scope>
    <source>
        <strain evidence="2">P130</strain>
    </source>
</reference>
<organism evidence="2 3">
    <name type="scientific">Desulfosporosinus nitroreducens</name>
    <dbReference type="NCBI Taxonomy" id="2018668"/>
    <lineage>
        <taxon>Bacteria</taxon>
        <taxon>Bacillati</taxon>
        <taxon>Bacillota</taxon>
        <taxon>Clostridia</taxon>
        <taxon>Eubacteriales</taxon>
        <taxon>Desulfitobacteriaceae</taxon>
        <taxon>Desulfosporosinus</taxon>
    </lineage>
</organism>
<evidence type="ECO:0000259" key="1">
    <source>
        <dbReference type="Pfam" id="PF01610"/>
    </source>
</evidence>
<evidence type="ECO:0000313" key="3">
    <source>
        <dbReference type="Proteomes" id="UP001176021"/>
    </source>
</evidence>
<dbReference type="PANTHER" id="PTHR33498:SF1">
    <property type="entry name" value="TRANSPOSASE FOR INSERTION SEQUENCE ELEMENT IS1557"/>
    <property type="match status" value="1"/>
</dbReference>
<accession>A0ABT8QZV6</accession>
<evidence type="ECO:0000313" key="2">
    <source>
        <dbReference type="EMBL" id="MDO0826094.1"/>
    </source>
</evidence>
<dbReference type="EMBL" id="JAMJEV010000057">
    <property type="protein sequence ID" value="MDO0826094.1"/>
    <property type="molecule type" value="Genomic_DNA"/>
</dbReference>
<dbReference type="Proteomes" id="UP001176021">
    <property type="component" value="Unassembled WGS sequence"/>
</dbReference>
<protein>
    <submittedName>
        <fullName evidence="2">Transposase</fullName>
    </submittedName>
</protein>
<gene>
    <name evidence="2" type="ORF">M8H41_25275</name>
</gene>
<dbReference type="InterPro" id="IPR002560">
    <property type="entry name" value="Transposase_DDE"/>
</dbReference>
<name>A0ABT8QZV6_9FIRM</name>
<dbReference type="PANTHER" id="PTHR33498">
    <property type="entry name" value="TRANSPOSASE FOR INSERTION SEQUENCE ELEMENT IS1557"/>
    <property type="match status" value="1"/>
</dbReference>
<proteinExistence type="predicted"/>
<sequence length="267" mass="31169">MSQVQKKNELTDPEQSRKETIIKIQSYLAQGYKSSDICKIMKTTYRQIRKYSVGDPDILCRRSKSSVHKSHLDPFKPLILEHLALKAEIKSIHKLLIERGHTGKLTNLYDYCKRLLEIEGMDHPKNTNIIGVKYNEAKPKGHCLERSRILRYLWSKLDIPPTDLSFILEKYPILKEMRDCISDFRRIYIDKNVRLLEEFIEKYGKSTNKNLKSFATGLFRDLIAVKNSIISEYSNGFLEGNNNRLKMIKRTMYGRAGLDLLRAKIIN</sequence>